<dbReference type="EMBL" id="JACHGK010000006">
    <property type="protein sequence ID" value="MBB6445406.1"/>
    <property type="molecule type" value="Genomic_DNA"/>
</dbReference>
<sequence length="82" mass="9520">MYIYLGDETLVDTKDIIAIIDKESIQSSTNMDKFHHHQAEASFHQKQESIKSIIVTTERIYYSPLATSTLKKRTQKLSVQEF</sequence>
<keyword evidence="2" id="KW-1185">Reference proteome</keyword>
<dbReference type="RefSeq" id="WP_184525428.1">
    <property type="nucleotide sequence ID" value="NZ_JACHGK010000006.1"/>
</dbReference>
<evidence type="ECO:0000313" key="1">
    <source>
        <dbReference type="EMBL" id="MBB6445406.1"/>
    </source>
</evidence>
<accession>A0A7X0LUX5</accession>
<proteinExistence type="predicted"/>
<evidence type="ECO:0000313" key="2">
    <source>
        <dbReference type="Proteomes" id="UP000531594"/>
    </source>
</evidence>
<gene>
    <name evidence="1" type="ORF">HNR53_002025</name>
</gene>
<dbReference type="InterPro" id="IPR007169">
    <property type="entry name" value="RemA-like"/>
</dbReference>
<name>A0A7X0LUX5_9BACI</name>
<dbReference type="NCBIfam" id="NF046065">
    <property type="entry name" value="MtxRegRemB"/>
    <property type="match status" value="1"/>
</dbReference>
<dbReference type="AlphaFoldDB" id="A0A7X0LUX5"/>
<evidence type="ECO:0008006" key="3">
    <source>
        <dbReference type="Google" id="ProtNLM"/>
    </source>
</evidence>
<organism evidence="1 2">
    <name type="scientific">Bacillus benzoevorans</name>
    <dbReference type="NCBI Taxonomy" id="1456"/>
    <lineage>
        <taxon>Bacteria</taxon>
        <taxon>Bacillati</taxon>
        <taxon>Bacillota</taxon>
        <taxon>Bacilli</taxon>
        <taxon>Bacillales</taxon>
        <taxon>Bacillaceae</taxon>
        <taxon>Bacillus</taxon>
    </lineage>
</organism>
<dbReference type="Proteomes" id="UP000531594">
    <property type="component" value="Unassembled WGS sequence"/>
</dbReference>
<protein>
    <recommendedName>
        <fullName evidence="3">DUF370 domain-containing protein</fullName>
    </recommendedName>
</protein>
<reference evidence="1 2" key="1">
    <citation type="submission" date="2020-08" db="EMBL/GenBank/DDBJ databases">
        <title>Genomic Encyclopedia of Type Strains, Phase IV (KMG-IV): sequencing the most valuable type-strain genomes for metagenomic binning, comparative biology and taxonomic classification.</title>
        <authorList>
            <person name="Goeker M."/>
        </authorList>
    </citation>
    <scope>NUCLEOTIDE SEQUENCE [LARGE SCALE GENOMIC DNA]</scope>
    <source>
        <strain evidence="1 2">DSM 5391</strain>
    </source>
</reference>
<comment type="caution">
    <text evidence="1">The sequence shown here is derived from an EMBL/GenBank/DDBJ whole genome shotgun (WGS) entry which is preliminary data.</text>
</comment>
<dbReference type="Pfam" id="PF04025">
    <property type="entry name" value="RemA-like"/>
    <property type="match status" value="1"/>
</dbReference>